<dbReference type="OrthoDB" id="542013at2759"/>
<dbReference type="GeneID" id="54298712"/>
<dbReference type="EMBL" id="ML995503">
    <property type="protein sequence ID" value="KAF2137385.1"/>
    <property type="molecule type" value="Genomic_DNA"/>
</dbReference>
<dbReference type="AlphaFoldDB" id="A0A6A6B297"/>
<dbReference type="PRINTS" id="PR00081">
    <property type="entry name" value="GDHRDH"/>
</dbReference>
<dbReference type="InterPro" id="IPR036291">
    <property type="entry name" value="NAD(P)-bd_dom_sf"/>
</dbReference>
<dbReference type="PANTHER" id="PTHR43157:SF67">
    <property type="entry name" value="DEHYDROGENASE_REDUCTASE FAMILY PROTEIN, PUTATIVE (AFU_ORTHOLOGUE AFUA_3G02580)-RELATED"/>
    <property type="match status" value="1"/>
</dbReference>
<accession>A0A6A6B297</accession>
<proteinExistence type="predicted"/>
<dbReference type="RefSeq" id="XP_033393101.1">
    <property type="nucleotide sequence ID" value="XM_033541216.1"/>
</dbReference>
<dbReference type="InterPro" id="IPR002347">
    <property type="entry name" value="SDR_fam"/>
</dbReference>
<dbReference type="Pfam" id="PF00106">
    <property type="entry name" value="adh_short"/>
    <property type="match status" value="1"/>
</dbReference>
<protein>
    <recommendedName>
        <fullName evidence="4">Ketoreductase (KR) domain-containing protein</fullName>
    </recommendedName>
</protein>
<sequence>MGFLYSQLFVTPALPTTSYAKRTVIVTGSNTGLGLEAARHIARLNADKVIIAVRNVEAGKRAAESIEETTGRAGVCEVWQLDLASFDSVKAFAARAASLERLDVALLNAGVATEVFTLAEGHERTVMVNVLGTFLLALLLLPKLQSTATAFPDAAAPPHLTIVSSEVHGWAKFPERHSPSILAALDNPATKTMNERYPTSKLLEVLVIREIAPRLTASAPGVVLNMLNPGLCHSELGRDSGIGLYLMKAVLARTTEVGSRTLVAGTVAGRASHGKYMTDGQVADEEVVAWVKGAEGKEIGRRLWEEVRGVLEEAAPGATRVVGEA</sequence>
<gene>
    <name evidence="2" type="ORF">K452DRAFT_291634</name>
</gene>
<dbReference type="Proteomes" id="UP000799438">
    <property type="component" value="Unassembled WGS sequence"/>
</dbReference>
<keyword evidence="3" id="KW-1185">Reference proteome</keyword>
<name>A0A6A6B297_9PEZI</name>
<dbReference type="Gene3D" id="3.40.50.720">
    <property type="entry name" value="NAD(P)-binding Rossmann-like Domain"/>
    <property type="match status" value="1"/>
</dbReference>
<keyword evidence="1" id="KW-0560">Oxidoreductase</keyword>
<organism evidence="2 3">
    <name type="scientific">Aplosporella prunicola CBS 121167</name>
    <dbReference type="NCBI Taxonomy" id="1176127"/>
    <lineage>
        <taxon>Eukaryota</taxon>
        <taxon>Fungi</taxon>
        <taxon>Dikarya</taxon>
        <taxon>Ascomycota</taxon>
        <taxon>Pezizomycotina</taxon>
        <taxon>Dothideomycetes</taxon>
        <taxon>Dothideomycetes incertae sedis</taxon>
        <taxon>Botryosphaeriales</taxon>
        <taxon>Aplosporellaceae</taxon>
        <taxon>Aplosporella</taxon>
    </lineage>
</organism>
<evidence type="ECO:0008006" key="4">
    <source>
        <dbReference type="Google" id="ProtNLM"/>
    </source>
</evidence>
<reference evidence="2" key="1">
    <citation type="journal article" date="2020" name="Stud. Mycol.">
        <title>101 Dothideomycetes genomes: a test case for predicting lifestyles and emergence of pathogens.</title>
        <authorList>
            <person name="Haridas S."/>
            <person name="Albert R."/>
            <person name="Binder M."/>
            <person name="Bloem J."/>
            <person name="Labutti K."/>
            <person name="Salamov A."/>
            <person name="Andreopoulos B."/>
            <person name="Baker S."/>
            <person name="Barry K."/>
            <person name="Bills G."/>
            <person name="Bluhm B."/>
            <person name="Cannon C."/>
            <person name="Castanera R."/>
            <person name="Culley D."/>
            <person name="Daum C."/>
            <person name="Ezra D."/>
            <person name="Gonzalez J."/>
            <person name="Henrissat B."/>
            <person name="Kuo A."/>
            <person name="Liang C."/>
            <person name="Lipzen A."/>
            <person name="Lutzoni F."/>
            <person name="Magnuson J."/>
            <person name="Mondo S."/>
            <person name="Nolan M."/>
            <person name="Ohm R."/>
            <person name="Pangilinan J."/>
            <person name="Park H.-J."/>
            <person name="Ramirez L."/>
            <person name="Alfaro M."/>
            <person name="Sun H."/>
            <person name="Tritt A."/>
            <person name="Yoshinaga Y."/>
            <person name="Zwiers L.-H."/>
            <person name="Turgeon B."/>
            <person name="Goodwin S."/>
            <person name="Spatafora J."/>
            <person name="Crous P."/>
            <person name="Grigoriev I."/>
        </authorList>
    </citation>
    <scope>NUCLEOTIDE SEQUENCE</scope>
    <source>
        <strain evidence="2">CBS 121167</strain>
    </source>
</reference>
<evidence type="ECO:0000256" key="1">
    <source>
        <dbReference type="ARBA" id="ARBA00023002"/>
    </source>
</evidence>
<evidence type="ECO:0000313" key="2">
    <source>
        <dbReference type="EMBL" id="KAF2137385.1"/>
    </source>
</evidence>
<dbReference type="SUPFAM" id="SSF51735">
    <property type="entry name" value="NAD(P)-binding Rossmann-fold domains"/>
    <property type="match status" value="1"/>
</dbReference>
<evidence type="ECO:0000313" key="3">
    <source>
        <dbReference type="Proteomes" id="UP000799438"/>
    </source>
</evidence>
<dbReference type="PANTHER" id="PTHR43157">
    <property type="entry name" value="PHOSPHATIDYLINOSITOL-GLYCAN BIOSYNTHESIS CLASS F PROTEIN-RELATED"/>
    <property type="match status" value="1"/>
</dbReference>
<dbReference type="GO" id="GO:0016491">
    <property type="term" value="F:oxidoreductase activity"/>
    <property type="evidence" value="ECO:0007669"/>
    <property type="project" value="UniProtKB-KW"/>
</dbReference>